<keyword evidence="6" id="KW-0472">Membrane</keyword>
<dbReference type="GO" id="GO:0042720">
    <property type="term" value="C:mitochondrial inner membrane peptidase complex"/>
    <property type="evidence" value="ECO:0007669"/>
    <property type="project" value="InterPro"/>
</dbReference>
<evidence type="ECO:0000256" key="3">
    <source>
        <dbReference type="ARBA" id="ARBA00022692"/>
    </source>
</evidence>
<evidence type="ECO:0000256" key="1">
    <source>
        <dbReference type="ARBA" id="ARBA00004167"/>
    </source>
</evidence>
<feature type="region of interest" description="Disordered" evidence="7">
    <location>
        <begin position="34"/>
        <end position="57"/>
    </location>
</feature>
<keyword evidence="5" id="KW-1133">Transmembrane helix</keyword>
<protein>
    <recommendedName>
        <fullName evidence="9">Mitochondrial inner membrane protease subunit 2</fullName>
    </recommendedName>
</protein>
<dbReference type="GO" id="GO:0006465">
    <property type="term" value="P:signal peptide processing"/>
    <property type="evidence" value="ECO:0007669"/>
    <property type="project" value="InterPro"/>
</dbReference>
<evidence type="ECO:0000256" key="5">
    <source>
        <dbReference type="ARBA" id="ARBA00022989"/>
    </source>
</evidence>
<proteinExistence type="predicted"/>
<dbReference type="InterPro" id="IPR036286">
    <property type="entry name" value="LexA/Signal_pep-like_sf"/>
</dbReference>
<dbReference type="Gene3D" id="2.10.109.10">
    <property type="entry name" value="Umud Fragment, subunit A"/>
    <property type="match status" value="1"/>
</dbReference>
<dbReference type="PANTHER" id="PTHR46041:SF2">
    <property type="entry name" value="MITOCHONDRIAL INNER MEMBRANE PROTEASE SUBUNIT 2"/>
    <property type="match status" value="1"/>
</dbReference>
<dbReference type="AlphaFoldDB" id="A0A7S0NHF9"/>
<dbReference type="PANTHER" id="PTHR46041">
    <property type="entry name" value="MITOCHONDRIAL INNER MEMBRANE PROTEASE SUBUNIT 2"/>
    <property type="match status" value="1"/>
</dbReference>
<dbReference type="GO" id="GO:0006627">
    <property type="term" value="P:protein processing involved in protein targeting to mitochondrion"/>
    <property type="evidence" value="ECO:0007669"/>
    <property type="project" value="InterPro"/>
</dbReference>
<dbReference type="SUPFAM" id="SSF51306">
    <property type="entry name" value="LexA/Signal peptidase"/>
    <property type="match status" value="1"/>
</dbReference>
<organism evidence="8">
    <name type="scientific">Micromonas pusilla</name>
    <name type="common">Picoplanktonic green alga</name>
    <name type="synonym">Chromulina pusilla</name>
    <dbReference type="NCBI Taxonomy" id="38833"/>
    <lineage>
        <taxon>Eukaryota</taxon>
        <taxon>Viridiplantae</taxon>
        <taxon>Chlorophyta</taxon>
        <taxon>Mamiellophyceae</taxon>
        <taxon>Mamiellales</taxon>
        <taxon>Mamiellaceae</taxon>
        <taxon>Micromonas</taxon>
    </lineage>
</organism>
<comment type="subcellular location">
    <subcellularLocation>
        <location evidence="1">Membrane</location>
        <topology evidence="1">Single-pass membrane protein</topology>
    </subcellularLocation>
</comment>
<keyword evidence="2" id="KW-0645">Protease</keyword>
<evidence type="ECO:0000256" key="6">
    <source>
        <dbReference type="ARBA" id="ARBA00023136"/>
    </source>
</evidence>
<dbReference type="CDD" id="cd06530">
    <property type="entry name" value="S26_SPase_I"/>
    <property type="match status" value="1"/>
</dbReference>
<dbReference type="EMBL" id="HBEQ01001251">
    <property type="protein sequence ID" value="CAD8513571.1"/>
    <property type="molecule type" value="Transcribed_RNA"/>
</dbReference>
<name>A0A7S0NHF9_MICPS</name>
<feature type="compositionally biased region" description="Low complexity" evidence="7">
    <location>
        <begin position="46"/>
        <end position="57"/>
    </location>
</feature>
<evidence type="ECO:0008006" key="9">
    <source>
        <dbReference type="Google" id="ProtNLM"/>
    </source>
</evidence>
<dbReference type="InterPro" id="IPR019533">
    <property type="entry name" value="Peptidase_S26"/>
</dbReference>
<evidence type="ECO:0000256" key="4">
    <source>
        <dbReference type="ARBA" id="ARBA00022801"/>
    </source>
</evidence>
<dbReference type="GO" id="GO:0004252">
    <property type="term" value="F:serine-type endopeptidase activity"/>
    <property type="evidence" value="ECO:0007669"/>
    <property type="project" value="InterPro"/>
</dbReference>
<keyword evidence="4" id="KW-0378">Hydrolase</keyword>
<evidence type="ECO:0000313" key="8">
    <source>
        <dbReference type="EMBL" id="CAD8513571.1"/>
    </source>
</evidence>
<keyword evidence="3" id="KW-0812">Transmembrane</keyword>
<gene>
    <name evidence="8" type="ORF">MCOM1403_LOCUS996</name>
</gene>
<sequence length="181" mass="19897">MLRRAANVAFTVPVFITINDCIVSVARADASEPRENIWGGPRETGEASSSSPSPGTSARLVLLDRVTPRTFSFARGDVVYLRSPSNQDRWVTRRLVALEGDWVTRAADDDVTKVPRGHCWIERVEAGTGDRDEDGRAVPLALLDARVSHVLWPPSEVGAVRRKTRPGRVLMRTTEVDPSAP</sequence>
<reference evidence="8" key="1">
    <citation type="submission" date="2021-01" db="EMBL/GenBank/DDBJ databases">
        <authorList>
            <person name="Corre E."/>
            <person name="Pelletier E."/>
            <person name="Niang G."/>
            <person name="Scheremetjew M."/>
            <person name="Finn R."/>
            <person name="Kale V."/>
            <person name="Holt S."/>
            <person name="Cochrane G."/>
            <person name="Meng A."/>
            <person name="Brown T."/>
            <person name="Cohen L."/>
        </authorList>
    </citation>
    <scope>NUCLEOTIDE SEQUENCE</scope>
    <source>
        <strain evidence="8">CCMP1723</strain>
    </source>
</reference>
<evidence type="ECO:0000256" key="7">
    <source>
        <dbReference type="SAM" id="MobiDB-lite"/>
    </source>
</evidence>
<evidence type="ECO:0000256" key="2">
    <source>
        <dbReference type="ARBA" id="ARBA00022670"/>
    </source>
</evidence>
<dbReference type="InterPro" id="IPR037730">
    <property type="entry name" value="IMP2"/>
</dbReference>
<accession>A0A7S0NHF9</accession>